<name>A0ABY4H8V4_9BACI</name>
<evidence type="ECO:0000313" key="7">
    <source>
        <dbReference type="Proteomes" id="UP000830326"/>
    </source>
</evidence>
<dbReference type="RefSeq" id="WP_245031219.1">
    <property type="nucleotide sequence ID" value="NZ_CP095075.1"/>
</dbReference>
<dbReference type="PANTHER" id="PTHR39181:SF1">
    <property type="entry name" value="TYROSINE-PROTEIN PHOSPHATASE YWQE"/>
    <property type="match status" value="1"/>
</dbReference>
<comment type="similarity">
    <text evidence="1 5">Belongs to the metallo-dependent hydrolases superfamily. CpsB/CapC family.</text>
</comment>
<proteinExistence type="inferred from homology"/>
<dbReference type="PANTHER" id="PTHR39181">
    <property type="entry name" value="TYROSINE-PROTEIN PHOSPHATASE YWQE"/>
    <property type="match status" value="1"/>
</dbReference>
<dbReference type="EC" id="3.1.3.48" evidence="5"/>
<keyword evidence="2 5" id="KW-0378">Hydrolase</keyword>
<accession>A0ABY4H8V4</accession>
<evidence type="ECO:0000256" key="1">
    <source>
        <dbReference type="ARBA" id="ARBA00005750"/>
    </source>
</evidence>
<evidence type="ECO:0000256" key="2">
    <source>
        <dbReference type="ARBA" id="ARBA00022801"/>
    </source>
</evidence>
<dbReference type="Proteomes" id="UP000830326">
    <property type="component" value="Chromosome"/>
</dbReference>
<protein>
    <recommendedName>
        <fullName evidence="5">Tyrosine-protein phosphatase</fullName>
        <ecNumber evidence="5">3.1.3.48</ecNumber>
    </recommendedName>
</protein>
<reference evidence="6" key="1">
    <citation type="submission" date="2022-04" db="EMBL/GenBank/DDBJ databases">
        <title>Halobacillus sp. isolated from saltern.</title>
        <authorList>
            <person name="Won M."/>
            <person name="Lee C.-M."/>
            <person name="Woen H.-Y."/>
            <person name="Kwon S.-W."/>
        </authorList>
    </citation>
    <scope>NUCLEOTIDE SEQUENCE</scope>
    <source>
        <strain evidence="6">SSHM10-5</strain>
    </source>
</reference>
<dbReference type="InterPro" id="IPR016667">
    <property type="entry name" value="Caps_polysacc_synth_CpsB/CapC"/>
</dbReference>
<evidence type="ECO:0000313" key="6">
    <source>
        <dbReference type="EMBL" id="UOR11303.1"/>
    </source>
</evidence>
<evidence type="ECO:0000256" key="3">
    <source>
        <dbReference type="ARBA" id="ARBA00022912"/>
    </source>
</evidence>
<dbReference type="Pfam" id="PF19567">
    <property type="entry name" value="CpsB_CapC"/>
    <property type="match status" value="1"/>
</dbReference>
<dbReference type="Gene3D" id="3.20.20.140">
    <property type="entry name" value="Metal-dependent hydrolases"/>
    <property type="match status" value="1"/>
</dbReference>
<dbReference type="EMBL" id="CP095075">
    <property type="protein sequence ID" value="UOR11303.1"/>
    <property type="molecule type" value="Genomic_DNA"/>
</dbReference>
<keyword evidence="3 5" id="KW-0904">Protein phosphatase</keyword>
<keyword evidence="7" id="KW-1185">Reference proteome</keyword>
<sequence>MIDIHTHILPGVDNGAPTMEHSMKMAAKAVKEGMTTLVAAPYHNNGSYNNYKNNILIQVGELNRQLEERDIPLTVVSGQVTRIYGDMLEGIHNNEILPINEHSSYVLIELPHDHVPHYISNLLFSLQVEGYRPILVHPERNQQIVEQPNLLYSLVRKGAFTQVAAGSLLGGNGKKAKKLSYQLIEANLVHLIALESHNPQGFTIKEAYRQLRKKYGQSMVYYLSENAAYAVEGQVLATEPPQRVKKKKILGLF</sequence>
<organism evidence="6 7">
    <name type="scientific">Halobacillus amylolyticus</name>
    <dbReference type="NCBI Taxonomy" id="2932259"/>
    <lineage>
        <taxon>Bacteria</taxon>
        <taxon>Bacillati</taxon>
        <taxon>Bacillota</taxon>
        <taxon>Bacilli</taxon>
        <taxon>Bacillales</taxon>
        <taxon>Bacillaceae</taxon>
        <taxon>Halobacillus</taxon>
    </lineage>
</organism>
<evidence type="ECO:0000256" key="5">
    <source>
        <dbReference type="PIRNR" id="PIRNR016557"/>
    </source>
</evidence>
<comment type="catalytic activity">
    <reaction evidence="4 5">
        <text>O-phospho-L-tyrosyl-[protein] + H2O = L-tyrosyl-[protein] + phosphate</text>
        <dbReference type="Rhea" id="RHEA:10684"/>
        <dbReference type="Rhea" id="RHEA-COMP:10136"/>
        <dbReference type="Rhea" id="RHEA-COMP:20101"/>
        <dbReference type="ChEBI" id="CHEBI:15377"/>
        <dbReference type="ChEBI" id="CHEBI:43474"/>
        <dbReference type="ChEBI" id="CHEBI:46858"/>
        <dbReference type="ChEBI" id="CHEBI:61978"/>
        <dbReference type="EC" id="3.1.3.48"/>
    </reaction>
</comment>
<dbReference type="PIRSF" id="PIRSF016557">
    <property type="entry name" value="Caps_synth_CpsB"/>
    <property type="match status" value="1"/>
</dbReference>
<gene>
    <name evidence="6" type="ORF">MUO15_17150</name>
</gene>
<evidence type="ECO:0000256" key="4">
    <source>
        <dbReference type="ARBA" id="ARBA00051722"/>
    </source>
</evidence>